<dbReference type="InterPro" id="IPR045087">
    <property type="entry name" value="Cu-oxidase_fam"/>
</dbReference>
<dbReference type="InterPro" id="IPR001117">
    <property type="entry name" value="Cu-oxidase_2nd"/>
</dbReference>
<dbReference type="Gene3D" id="2.60.40.420">
    <property type="entry name" value="Cupredoxins - blue copper proteins"/>
    <property type="match status" value="3"/>
</dbReference>
<evidence type="ECO:0000256" key="1">
    <source>
        <dbReference type="ARBA" id="ARBA00010609"/>
    </source>
</evidence>
<evidence type="ECO:0000256" key="5">
    <source>
        <dbReference type="ARBA" id="ARBA00023008"/>
    </source>
</evidence>
<keyword evidence="2" id="KW-0479">Metal-binding</keyword>
<dbReference type="CDD" id="cd13876">
    <property type="entry name" value="CuRO_2_Abr2_like"/>
    <property type="match status" value="1"/>
</dbReference>
<feature type="domain" description="Plastocyanin-like" evidence="10">
    <location>
        <begin position="29"/>
        <end position="142"/>
    </location>
</feature>
<dbReference type="InterPro" id="IPR002355">
    <property type="entry name" value="Cu_oxidase_Cu_BS"/>
</dbReference>
<keyword evidence="4" id="KW-0560">Oxidoreductase</keyword>
<dbReference type="AlphaFoldDB" id="A0A0F4YNH6"/>
<dbReference type="SUPFAM" id="SSF49503">
    <property type="entry name" value="Cupredoxins"/>
    <property type="match status" value="3"/>
</dbReference>
<dbReference type="PANTHER" id="PTHR11709:SF488">
    <property type="entry name" value="LACCASE-RELATED"/>
    <property type="match status" value="1"/>
</dbReference>
<dbReference type="RefSeq" id="XP_013326434.1">
    <property type="nucleotide sequence ID" value="XM_013470980.1"/>
</dbReference>
<dbReference type="FunFam" id="2.60.40.420:FF:000036">
    <property type="entry name" value="L-ascorbate oxidase"/>
    <property type="match status" value="1"/>
</dbReference>
<protein>
    <submittedName>
        <fullName evidence="11">Laccase</fullName>
    </submittedName>
</protein>
<dbReference type="SMR" id="A0A0F4YNH6"/>
<dbReference type="InterPro" id="IPR011706">
    <property type="entry name" value="Cu-oxidase_C"/>
</dbReference>
<organism evidence="11 12">
    <name type="scientific">Rasamsonia emersonii (strain ATCC 16479 / CBS 393.64 / IMI 116815)</name>
    <dbReference type="NCBI Taxonomy" id="1408163"/>
    <lineage>
        <taxon>Eukaryota</taxon>
        <taxon>Fungi</taxon>
        <taxon>Dikarya</taxon>
        <taxon>Ascomycota</taxon>
        <taxon>Pezizomycotina</taxon>
        <taxon>Eurotiomycetes</taxon>
        <taxon>Eurotiomycetidae</taxon>
        <taxon>Eurotiales</taxon>
        <taxon>Trichocomaceae</taxon>
        <taxon>Rasamsonia</taxon>
    </lineage>
</organism>
<dbReference type="InterPro" id="IPR008972">
    <property type="entry name" value="Cupredoxin"/>
</dbReference>
<dbReference type="InterPro" id="IPR011707">
    <property type="entry name" value="Cu-oxidase-like_N"/>
</dbReference>
<name>A0A0F4YNH6_RASE3</name>
<evidence type="ECO:0000256" key="3">
    <source>
        <dbReference type="ARBA" id="ARBA00022729"/>
    </source>
</evidence>
<dbReference type="PROSITE" id="PS00080">
    <property type="entry name" value="MULTICOPPER_OXIDASE2"/>
    <property type="match status" value="1"/>
</dbReference>
<evidence type="ECO:0000256" key="6">
    <source>
        <dbReference type="ARBA" id="ARBA00023180"/>
    </source>
</evidence>
<dbReference type="Proteomes" id="UP000053958">
    <property type="component" value="Unassembled WGS sequence"/>
</dbReference>
<comment type="similarity">
    <text evidence="1">Belongs to the multicopper oxidase family.</text>
</comment>
<dbReference type="Pfam" id="PF07732">
    <property type="entry name" value="Cu-oxidase_3"/>
    <property type="match status" value="1"/>
</dbReference>
<evidence type="ECO:0000256" key="2">
    <source>
        <dbReference type="ARBA" id="ARBA00022723"/>
    </source>
</evidence>
<dbReference type="Pfam" id="PF00394">
    <property type="entry name" value="Cu-oxidase"/>
    <property type="match status" value="1"/>
</dbReference>
<dbReference type="InterPro" id="IPR033138">
    <property type="entry name" value="Cu_oxidase_CS"/>
</dbReference>
<evidence type="ECO:0000256" key="7">
    <source>
        <dbReference type="SAM" id="SignalP"/>
    </source>
</evidence>
<keyword evidence="12" id="KW-1185">Reference proteome</keyword>
<evidence type="ECO:0000259" key="8">
    <source>
        <dbReference type="Pfam" id="PF00394"/>
    </source>
</evidence>
<dbReference type="GO" id="GO:0016491">
    <property type="term" value="F:oxidoreductase activity"/>
    <property type="evidence" value="ECO:0007669"/>
    <property type="project" value="UniProtKB-KW"/>
</dbReference>
<dbReference type="GO" id="GO:0005507">
    <property type="term" value="F:copper ion binding"/>
    <property type="evidence" value="ECO:0007669"/>
    <property type="project" value="InterPro"/>
</dbReference>
<dbReference type="CDD" id="cd13898">
    <property type="entry name" value="CuRO_3_Abr2_like"/>
    <property type="match status" value="1"/>
</dbReference>
<feature type="chain" id="PRO_5002481721" evidence="7">
    <location>
        <begin position="21"/>
        <end position="596"/>
    </location>
</feature>
<keyword evidence="3 7" id="KW-0732">Signal</keyword>
<dbReference type="PROSITE" id="PS00079">
    <property type="entry name" value="MULTICOPPER_OXIDASE1"/>
    <property type="match status" value="1"/>
</dbReference>
<proteinExistence type="inferred from homology"/>
<dbReference type="PANTHER" id="PTHR11709">
    <property type="entry name" value="MULTI-COPPER OXIDASE"/>
    <property type="match status" value="1"/>
</dbReference>
<evidence type="ECO:0000256" key="4">
    <source>
        <dbReference type="ARBA" id="ARBA00023002"/>
    </source>
</evidence>
<accession>A0A0F4YNH6</accession>
<dbReference type="CDD" id="cd13850">
    <property type="entry name" value="CuRO_1_Abr2_like"/>
    <property type="match status" value="1"/>
</dbReference>
<evidence type="ECO:0000313" key="12">
    <source>
        <dbReference type="Proteomes" id="UP000053958"/>
    </source>
</evidence>
<keyword evidence="5" id="KW-0186">Copper</keyword>
<evidence type="ECO:0000259" key="9">
    <source>
        <dbReference type="Pfam" id="PF07731"/>
    </source>
</evidence>
<gene>
    <name evidence="11" type="ORF">T310_6191</name>
</gene>
<dbReference type="STRING" id="1408163.A0A0F4YNH6"/>
<feature type="signal peptide" evidence="7">
    <location>
        <begin position="1"/>
        <end position="20"/>
    </location>
</feature>
<sequence length="596" mass="65550">MATVMMRLSLLLSLLAWCQAAVVPFEITLTWDTVAPDGVPRKAILSNGQLPGPPLYLDQGDEVEFLVHNELPFSTAVHFHGIEQLDTPWSDGVPGLSQRPIQPGDSFLYKWKATQYGSYFYHAHKSGQINDGLYGAIIIRPSPHVPRPFHLITNDSHELEAIQTAELQTKPIILSDWTHHTSNETWNIEEAAGLDAYCTNSILINGQGSVTCLPQAVIDANANPAVIQLLNGSTHLTDMGCIPPTLSLAQGPYPHNFSAVPPGVFWGCKPSQGPTEVLEVNPEVEYVSWELISAAGVSTFVFSIDEHPMWVYAVDGRYVTPTRVDALTISNGQRFSILVKLDKPPANYNVRTVVTGLNQLLNATAILSYANSPEPPGTWAPSAPSITLNGLNATANTTFWNESLAVPFPPVAPAPFANETYVLRLNRWNASYRWYLGNDSFPLSLQYDKPLLFDPNAQGPHSDLTVRTQNGSWVDIIFHAVKPLQPTHPFHKHSTKFFVIGAGVGPWNYSSVEEAMRHIPQNFNLVNPPIRDTYSTPASLDGESWLAVRYQVVNPGAFLLHCHIQVHLDGGMALALLDGIDKWPVVPDDYLNGNGL</sequence>
<comment type="caution">
    <text evidence="11">The sequence shown here is derived from an EMBL/GenBank/DDBJ whole genome shotgun (WGS) entry which is preliminary data.</text>
</comment>
<dbReference type="EMBL" id="LASV01000313">
    <property type="protein sequence ID" value="KKA19822.1"/>
    <property type="molecule type" value="Genomic_DNA"/>
</dbReference>
<dbReference type="Pfam" id="PF07731">
    <property type="entry name" value="Cu-oxidase_2"/>
    <property type="match status" value="1"/>
</dbReference>
<dbReference type="GeneID" id="25318503"/>
<dbReference type="OrthoDB" id="2121828at2759"/>
<evidence type="ECO:0000313" key="11">
    <source>
        <dbReference type="EMBL" id="KKA19822.1"/>
    </source>
</evidence>
<reference evidence="11 12" key="1">
    <citation type="submission" date="2015-04" db="EMBL/GenBank/DDBJ databases">
        <authorList>
            <person name="Heijne W.H."/>
            <person name="Fedorova N.D."/>
            <person name="Nierman W.C."/>
            <person name="Vollebregt A.W."/>
            <person name="Zhao Z."/>
            <person name="Wu L."/>
            <person name="Kumar M."/>
            <person name="Stam H."/>
            <person name="van den Berg M.A."/>
            <person name="Pel H.J."/>
        </authorList>
    </citation>
    <scope>NUCLEOTIDE SEQUENCE [LARGE SCALE GENOMIC DNA]</scope>
    <source>
        <strain evidence="11 12">CBS 393.64</strain>
    </source>
</reference>
<evidence type="ECO:0000259" key="10">
    <source>
        <dbReference type="Pfam" id="PF07732"/>
    </source>
</evidence>
<feature type="domain" description="Plastocyanin-like" evidence="8">
    <location>
        <begin position="171"/>
        <end position="371"/>
    </location>
</feature>
<keyword evidence="6" id="KW-0325">Glycoprotein</keyword>
<feature type="domain" description="Plastocyanin-like" evidence="9">
    <location>
        <begin position="458"/>
        <end position="578"/>
    </location>
</feature>